<evidence type="ECO:0000313" key="3">
    <source>
        <dbReference type="Proteomes" id="UP000245981"/>
    </source>
</evidence>
<evidence type="ECO:0000313" key="2">
    <source>
        <dbReference type="EMBL" id="PWK94284.1"/>
    </source>
</evidence>
<evidence type="ECO:0000256" key="1">
    <source>
        <dbReference type="SAM" id="Phobius"/>
    </source>
</evidence>
<keyword evidence="1" id="KW-0812">Transmembrane</keyword>
<feature type="transmembrane region" description="Helical" evidence="1">
    <location>
        <begin position="68"/>
        <end position="92"/>
    </location>
</feature>
<protein>
    <submittedName>
        <fullName evidence="2">Uncharacterized protein</fullName>
    </submittedName>
</protein>
<organism evidence="2 3">
    <name type="scientific">Pantoea allii</name>
    <dbReference type="NCBI Taxonomy" id="574096"/>
    <lineage>
        <taxon>Bacteria</taxon>
        <taxon>Pseudomonadati</taxon>
        <taxon>Pseudomonadota</taxon>
        <taxon>Gammaproteobacteria</taxon>
        <taxon>Enterobacterales</taxon>
        <taxon>Erwiniaceae</taxon>
        <taxon>Pantoea</taxon>
    </lineage>
</organism>
<keyword evidence="1" id="KW-1133">Transmembrane helix</keyword>
<keyword evidence="1" id="KW-0472">Membrane</keyword>
<gene>
    <name evidence="2" type="ORF">C7431_11119</name>
</gene>
<reference evidence="2 3" key="1">
    <citation type="submission" date="2018-05" db="EMBL/GenBank/DDBJ databases">
        <title>Genomic Encyclopedia of Type Strains, Phase IV (KMG-V): Genome sequencing to study the core and pangenomes of soil and plant-associated prokaryotes.</title>
        <authorList>
            <person name="Whitman W."/>
        </authorList>
    </citation>
    <scope>NUCLEOTIDE SEQUENCE [LARGE SCALE GENOMIC DNA]</scope>
    <source>
        <strain evidence="2 3">PNA 200-10</strain>
    </source>
</reference>
<proteinExistence type="predicted"/>
<comment type="caution">
    <text evidence="2">The sequence shown here is derived from an EMBL/GenBank/DDBJ whole genome shotgun (WGS) entry which is preliminary data.</text>
</comment>
<dbReference type="AlphaFoldDB" id="A0A2V2BCE4"/>
<dbReference type="Proteomes" id="UP000245981">
    <property type="component" value="Unassembled WGS sequence"/>
</dbReference>
<feature type="transmembrane region" description="Helical" evidence="1">
    <location>
        <begin position="36"/>
        <end position="56"/>
    </location>
</feature>
<feature type="transmembrane region" description="Helical" evidence="1">
    <location>
        <begin position="98"/>
        <end position="122"/>
    </location>
</feature>
<sequence>MLYMTLCLFLMVMSLHELFCLRNTAAEVGAETLLLASAIILLPLTLVAPVLAGFWTAGNELTRHTLDVVSVSTQWAGAAGAVCLSGLYFMLARRAGKRFWYTGAFTASALLAFIFSNSLWFVSHRDAAIASPVLLGEGEEYCDAPAMLVRYHPDAPSDWRCPTGVVLMGESSRPFLPWPDYRQGKSRQMSENINALIKHAQEKSDRKPG</sequence>
<dbReference type="EMBL" id="QGHF01000011">
    <property type="protein sequence ID" value="PWK94284.1"/>
    <property type="molecule type" value="Genomic_DNA"/>
</dbReference>
<name>A0A2V2BCE4_9GAMM</name>
<accession>A0A2V2BCE4</accession>